<dbReference type="Pfam" id="PF00479">
    <property type="entry name" value="G6PD_N"/>
    <property type="match status" value="1"/>
</dbReference>
<keyword evidence="4" id="KW-0560">Oxidoreductase</keyword>
<evidence type="ECO:0000256" key="1">
    <source>
        <dbReference type="ARBA" id="ARBA00004937"/>
    </source>
</evidence>
<dbReference type="PANTHER" id="PTHR23429:SF0">
    <property type="entry name" value="GLUCOSE-6-PHOSPHATE 1-DEHYDROGENASE"/>
    <property type="match status" value="1"/>
</dbReference>
<dbReference type="EMBL" id="PCXU01000013">
    <property type="protein sequence ID" value="PIR43725.1"/>
    <property type="molecule type" value="Genomic_DNA"/>
</dbReference>
<organism evidence="8 9">
    <name type="scientific">candidate division WWE3 bacterium CG10_big_fil_rev_8_21_14_0_10_32_10</name>
    <dbReference type="NCBI Taxonomy" id="1975090"/>
    <lineage>
        <taxon>Bacteria</taxon>
        <taxon>Katanobacteria</taxon>
    </lineage>
</organism>
<sequence>MKSNFNIPTIIIVFGITGDLFKKKILKSLNILYTKKMLPEKFEIYGFGRRDWNDINIQEYIKTVSKEQNIICDKSFINKFHYAIGTFENIKSYIKLAAKIGYHDKMWSFCANKLFYLAVPPNDYEIIVNNLHKSKLTKPCGEKEGWTRVILEKPFGIGLRDAKKLDGLLKNLFKEEQIYRVDHYLAKETVRNILALRFSNSFLIPAWKSEYIESISVKIQEKDTLEKRGNFYDGVGALRDVGQNHALQLLALFTMTNPENLDSVNIRKKRAEPIKYLIPDINSIKRGQYIGYKKELGVNKKSTTETYFKLKSKFIDGPFKNTNVVLEAGKGLKENITEIIISFKHPYMCLCPPEKEYTNVLRYIIKPKEQIILEILVKKPGYKFEVQKQNFEFNYNDNINKKELIGDYEQLFMDIIKGDQTLFVSTQEVVNQWVFVEKILHAWTKKRIKLMKYKVGTNPY</sequence>
<dbReference type="InterPro" id="IPR022674">
    <property type="entry name" value="G6P_DH_NAD-bd"/>
</dbReference>
<keyword evidence="3" id="KW-0521">NADP</keyword>
<protein>
    <recommendedName>
        <fullName evidence="10">Glucose-6-phosphate dehydrogenase (NADP(+))</fullName>
    </recommendedName>
</protein>
<keyword evidence="5" id="KW-0119">Carbohydrate metabolism</keyword>
<dbReference type="PRINTS" id="PR00079">
    <property type="entry name" value="G6PDHDRGNASE"/>
</dbReference>
<comment type="pathway">
    <text evidence="1">Carbohydrate degradation; pentose phosphate pathway; D-ribulose 5-phosphate from D-glucose 6-phosphate (oxidative stage): step 1/3.</text>
</comment>
<dbReference type="Gene3D" id="3.40.50.720">
    <property type="entry name" value="NAD(P)-binding Rossmann-like Domain"/>
    <property type="match status" value="1"/>
</dbReference>
<feature type="domain" description="Glucose-6-phosphate dehydrogenase NAD-binding" evidence="6">
    <location>
        <begin position="12"/>
        <end position="192"/>
    </location>
</feature>
<evidence type="ECO:0000256" key="4">
    <source>
        <dbReference type="ARBA" id="ARBA00023002"/>
    </source>
</evidence>
<feature type="domain" description="Glucose-6-phosphate dehydrogenase C-terminal" evidence="7">
    <location>
        <begin position="194"/>
        <end position="457"/>
    </location>
</feature>
<reference evidence="8 9" key="1">
    <citation type="submission" date="2017-09" db="EMBL/GenBank/DDBJ databases">
        <title>Depth-based differentiation of microbial function through sediment-hosted aquifers and enrichment of novel symbionts in the deep terrestrial subsurface.</title>
        <authorList>
            <person name="Probst A.J."/>
            <person name="Ladd B."/>
            <person name="Jarett J.K."/>
            <person name="Geller-Mcgrath D.E."/>
            <person name="Sieber C.M."/>
            <person name="Emerson J.B."/>
            <person name="Anantharaman K."/>
            <person name="Thomas B.C."/>
            <person name="Malmstrom R."/>
            <person name="Stieglmeier M."/>
            <person name="Klingl A."/>
            <person name="Woyke T."/>
            <person name="Ryan C.M."/>
            <person name="Banfield J.F."/>
        </authorList>
    </citation>
    <scope>NUCLEOTIDE SEQUENCE [LARGE SCALE GENOMIC DNA]</scope>
    <source>
        <strain evidence="8">CG10_big_fil_rev_8_21_14_0_10_32_10</strain>
    </source>
</reference>
<dbReference type="GO" id="GO:0006006">
    <property type="term" value="P:glucose metabolic process"/>
    <property type="evidence" value="ECO:0007669"/>
    <property type="project" value="UniProtKB-KW"/>
</dbReference>
<evidence type="ECO:0000256" key="3">
    <source>
        <dbReference type="ARBA" id="ARBA00022857"/>
    </source>
</evidence>
<dbReference type="PANTHER" id="PTHR23429">
    <property type="entry name" value="GLUCOSE-6-PHOSPHATE 1-DEHYDROGENASE G6PD"/>
    <property type="match status" value="1"/>
</dbReference>
<evidence type="ECO:0008006" key="10">
    <source>
        <dbReference type="Google" id="ProtNLM"/>
    </source>
</evidence>
<evidence type="ECO:0000259" key="7">
    <source>
        <dbReference type="Pfam" id="PF02781"/>
    </source>
</evidence>
<evidence type="ECO:0000256" key="5">
    <source>
        <dbReference type="ARBA" id="ARBA00023277"/>
    </source>
</evidence>
<evidence type="ECO:0000313" key="8">
    <source>
        <dbReference type="EMBL" id="PIR43725.1"/>
    </source>
</evidence>
<accession>A0A2H0RD29</accession>
<dbReference type="GO" id="GO:0050661">
    <property type="term" value="F:NADP binding"/>
    <property type="evidence" value="ECO:0007669"/>
    <property type="project" value="InterPro"/>
</dbReference>
<dbReference type="GO" id="GO:0004345">
    <property type="term" value="F:glucose-6-phosphate dehydrogenase activity"/>
    <property type="evidence" value="ECO:0007669"/>
    <property type="project" value="InterPro"/>
</dbReference>
<proteinExistence type="predicted"/>
<dbReference type="InterPro" id="IPR036291">
    <property type="entry name" value="NAD(P)-bd_dom_sf"/>
</dbReference>
<evidence type="ECO:0000256" key="2">
    <source>
        <dbReference type="ARBA" id="ARBA00022526"/>
    </source>
</evidence>
<dbReference type="Pfam" id="PF02781">
    <property type="entry name" value="G6PD_C"/>
    <property type="match status" value="1"/>
</dbReference>
<dbReference type="GO" id="GO:0005829">
    <property type="term" value="C:cytosol"/>
    <property type="evidence" value="ECO:0007669"/>
    <property type="project" value="TreeGrafter"/>
</dbReference>
<evidence type="ECO:0000259" key="6">
    <source>
        <dbReference type="Pfam" id="PF00479"/>
    </source>
</evidence>
<dbReference type="AlphaFoldDB" id="A0A2H0RD29"/>
<dbReference type="InterPro" id="IPR022675">
    <property type="entry name" value="G6P_DH_C"/>
</dbReference>
<dbReference type="GO" id="GO:0009051">
    <property type="term" value="P:pentose-phosphate shunt, oxidative branch"/>
    <property type="evidence" value="ECO:0007669"/>
    <property type="project" value="TreeGrafter"/>
</dbReference>
<name>A0A2H0RD29_UNCKA</name>
<keyword evidence="2" id="KW-0313">Glucose metabolism</keyword>
<dbReference type="Gene3D" id="3.30.360.10">
    <property type="entry name" value="Dihydrodipicolinate Reductase, domain 2"/>
    <property type="match status" value="1"/>
</dbReference>
<dbReference type="PIRSF" id="PIRSF000110">
    <property type="entry name" value="G6PD"/>
    <property type="match status" value="1"/>
</dbReference>
<evidence type="ECO:0000313" key="9">
    <source>
        <dbReference type="Proteomes" id="UP000230214"/>
    </source>
</evidence>
<dbReference type="SUPFAM" id="SSF55347">
    <property type="entry name" value="Glyceraldehyde-3-phosphate dehydrogenase-like, C-terminal domain"/>
    <property type="match status" value="1"/>
</dbReference>
<dbReference type="Proteomes" id="UP000230214">
    <property type="component" value="Unassembled WGS sequence"/>
</dbReference>
<dbReference type="InterPro" id="IPR001282">
    <property type="entry name" value="G6P_DH"/>
</dbReference>
<dbReference type="SUPFAM" id="SSF51735">
    <property type="entry name" value="NAD(P)-binding Rossmann-fold domains"/>
    <property type="match status" value="1"/>
</dbReference>
<gene>
    <name evidence="8" type="ORF">COV24_01575</name>
</gene>
<comment type="caution">
    <text evidence="8">The sequence shown here is derived from an EMBL/GenBank/DDBJ whole genome shotgun (WGS) entry which is preliminary data.</text>
</comment>